<evidence type="ECO:0000256" key="6">
    <source>
        <dbReference type="ARBA" id="ARBA00023136"/>
    </source>
</evidence>
<evidence type="ECO:0000256" key="9">
    <source>
        <dbReference type="SAM" id="SignalP"/>
    </source>
</evidence>
<dbReference type="EMBL" id="AJWK01035393">
    <property type="status" value="NOT_ANNOTATED_CDS"/>
    <property type="molecule type" value="Genomic_DNA"/>
</dbReference>
<evidence type="ECO:0000313" key="10">
    <source>
        <dbReference type="EnsemblMetazoa" id="LLOJ010036-PA"/>
    </source>
</evidence>
<name>A0A1B0CY38_LUTLO</name>
<dbReference type="GO" id="GO:0098552">
    <property type="term" value="C:side of membrane"/>
    <property type="evidence" value="ECO:0007669"/>
    <property type="project" value="UniProtKB-KW"/>
</dbReference>
<feature type="chain" id="PRO_5008406244" evidence="9">
    <location>
        <begin position="21"/>
        <end position="193"/>
    </location>
</feature>
<feature type="signal peptide" evidence="9">
    <location>
        <begin position="1"/>
        <end position="20"/>
    </location>
</feature>
<protein>
    <submittedName>
        <fullName evidence="10">Uncharacterized protein</fullName>
    </submittedName>
</protein>
<evidence type="ECO:0000256" key="1">
    <source>
        <dbReference type="ARBA" id="ARBA00004589"/>
    </source>
</evidence>
<dbReference type="VEuPathDB" id="VectorBase:LLOJ010036"/>
<keyword evidence="8" id="KW-0449">Lipoprotein</keyword>
<dbReference type="InterPro" id="IPR050975">
    <property type="entry name" value="Sleep_regulator"/>
</dbReference>
<keyword evidence="2" id="KW-0336">GPI-anchor</keyword>
<reference evidence="10" key="1">
    <citation type="submission" date="2020-05" db="UniProtKB">
        <authorList>
            <consortium name="EnsemblMetazoa"/>
        </authorList>
    </citation>
    <scope>IDENTIFICATION</scope>
    <source>
        <strain evidence="10">Jacobina</strain>
    </source>
</reference>
<accession>A0A1B0CY38</accession>
<evidence type="ECO:0000256" key="4">
    <source>
        <dbReference type="ARBA" id="ARBA00022729"/>
    </source>
</evidence>
<evidence type="ECO:0000256" key="5">
    <source>
        <dbReference type="ARBA" id="ARBA00022989"/>
    </source>
</evidence>
<comment type="subcellular location">
    <subcellularLocation>
        <location evidence="1">Membrane</location>
        <topology evidence="1">Lipid-anchor</topology>
        <topology evidence="1">GPI-anchor</topology>
    </subcellularLocation>
</comment>
<dbReference type="GO" id="GO:0032222">
    <property type="term" value="P:regulation of synaptic transmission, cholinergic"/>
    <property type="evidence" value="ECO:0007669"/>
    <property type="project" value="InterPro"/>
</dbReference>
<dbReference type="SUPFAM" id="SSF57302">
    <property type="entry name" value="Snake toxin-like"/>
    <property type="match status" value="1"/>
</dbReference>
<evidence type="ECO:0000256" key="7">
    <source>
        <dbReference type="ARBA" id="ARBA00023180"/>
    </source>
</evidence>
<keyword evidence="6" id="KW-0472">Membrane</keyword>
<organism evidence="10 11">
    <name type="scientific">Lutzomyia longipalpis</name>
    <name type="common">Sand fly</name>
    <dbReference type="NCBI Taxonomy" id="7200"/>
    <lineage>
        <taxon>Eukaryota</taxon>
        <taxon>Metazoa</taxon>
        <taxon>Ecdysozoa</taxon>
        <taxon>Arthropoda</taxon>
        <taxon>Hexapoda</taxon>
        <taxon>Insecta</taxon>
        <taxon>Pterygota</taxon>
        <taxon>Neoptera</taxon>
        <taxon>Endopterygota</taxon>
        <taxon>Diptera</taxon>
        <taxon>Nematocera</taxon>
        <taxon>Psychodoidea</taxon>
        <taxon>Psychodidae</taxon>
        <taxon>Lutzomyia</taxon>
        <taxon>Lutzomyia</taxon>
    </lineage>
</organism>
<evidence type="ECO:0000313" key="11">
    <source>
        <dbReference type="Proteomes" id="UP000092461"/>
    </source>
</evidence>
<proteinExistence type="predicted"/>
<keyword evidence="11" id="KW-1185">Reference proteome</keyword>
<dbReference type="Proteomes" id="UP000092461">
    <property type="component" value="Unassembled WGS sequence"/>
</dbReference>
<evidence type="ECO:0000256" key="8">
    <source>
        <dbReference type="ARBA" id="ARBA00023288"/>
    </source>
</evidence>
<keyword evidence="4 9" id="KW-0732">Signal</keyword>
<keyword evidence="5" id="KW-1133">Transmembrane helix</keyword>
<dbReference type="GO" id="GO:0030431">
    <property type="term" value="P:sleep"/>
    <property type="evidence" value="ECO:0007669"/>
    <property type="project" value="InterPro"/>
</dbReference>
<dbReference type="Pfam" id="PF17064">
    <property type="entry name" value="QVR"/>
    <property type="match status" value="1"/>
</dbReference>
<keyword evidence="3" id="KW-0812">Transmembrane</keyword>
<evidence type="ECO:0000256" key="3">
    <source>
        <dbReference type="ARBA" id="ARBA00022692"/>
    </source>
</evidence>
<dbReference type="InterPro" id="IPR031424">
    <property type="entry name" value="QVR-like"/>
</dbReference>
<evidence type="ECO:0000256" key="2">
    <source>
        <dbReference type="ARBA" id="ARBA00022622"/>
    </source>
</evidence>
<sequence length="193" mass="21023">GIGFVCTNIAIVLITTNTQATSDFVLGTRREINPGMLSQCDIVCGWDLIDFGWTTRPELREHQDDRFLRQPDESTRTCALDAVSRGSTLRCYVCSSLNNAACVDPPNVTQIAVRECGPLIKNPVCTKRTTTTPQMTFTGRQCLSEDICDYALDVSGQVSEDCATCTTDLCNSSPPHHMPTCTVILLGIVTGIL</sequence>
<dbReference type="PANTHER" id="PTHR33562">
    <property type="entry name" value="ATILLA, ISOFORM B-RELATED-RELATED"/>
    <property type="match status" value="1"/>
</dbReference>
<dbReference type="EnsemblMetazoa" id="LLOJ010036-RA">
    <property type="protein sequence ID" value="LLOJ010036-PA"/>
    <property type="gene ID" value="LLOJ010036"/>
</dbReference>
<dbReference type="AlphaFoldDB" id="A0A1B0CY38"/>
<dbReference type="InterPro" id="IPR045860">
    <property type="entry name" value="Snake_toxin-like_sf"/>
</dbReference>
<keyword evidence="7" id="KW-0325">Glycoprotein</keyword>
<dbReference type="VEuPathDB" id="VectorBase:LLONM1_008779"/>